<evidence type="ECO:0000313" key="2">
    <source>
        <dbReference type="EMBL" id="GAI01898.1"/>
    </source>
</evidence>
<dbReference type="InterPro" id="IPR018948">
    <property type="entry name" value="GTP-bd_TrmE_N"/>
</dbReference>
<gene>
    <name evidence="2" type="ORF">S06H3_05389</name>
</gene>
<accession>X1K5Q4</accession>
<feature type="domain" description="GTP-binding protein TrmE N-terminal" evidence="1">
    <location>
        <begin position="5"/>
        <end position="97"/>
    </location>
</feature>
<proteinExistence type="predicted"/>
<evidence type="ECO:0000259" key="1">
    <source>
        <dbReference type="Pfam" id="PF10396"/>
    </source>
</evidence>
<dbReference type="Pfam" id="PF10396">
    <property type="entry name" value="TrmE_N"/>
    <property type="match status" value="1"/>
</dbReference>
<comment type="caution">
    <text evidence="2">The sequence shown here is derived from an EMBL/GenBank/DDBJ whole genome shotgun (WGS) entry which is preliminary data.</text>
</comment>
<name>X1K5Q4_9ZZZZ</name>
<dbReference type="InterPro" id="IPR027266">
    <property type="entry name" value="TrmE/GcvT-like"/>
</dbReference>
<dbReference type="Gene3D" id="3.30.1360.120">
    <property type="entry name" value="Probable tRNA modification gtpase trme, domain 1"/>
    <property type="match status" value="1"/>
</dbReference>
<reference evidence="2" key="1">
    <citation type="journal article" date="2014" name="Front. Microbiol.">
        <title>High frequency of phylogenetically diverse reductive dehalogenase-homologous genes in deep subseafloor sedimentary metagenomes.</title>
        <authorList>
            <person name="Kawai M."/>
            <person name="Futagami T."/>
            <person name="Toyoda A."/>
            <person name="Takaki Y."/>
            <person name="Nishi S."/>
            <person name="Hori S."/>
            <person name="Arai W."/>
            <person name="Tsubouchi T."/>
            <person name="Morono Y."/>
            <person name="Uchiyama I."/>
            <person name="Ito T."/>
            <person name="Fujiyama A."/>
            <person name="Inagaki F."/>
            <person name="Takami H."/>
        </authorList>
    </citation>
    <scope>NUCLEOTIDE SEQUENCE</scope>
    <source>
        <strain evidence="2">Expedition CK06-06</strain>
    </source>
</reference>
<feature type="non-terminal residue" evidence="2">
    <location>
        <position position="106"/>
    </location>
</feature>
<dbReference type="EMBL" id="BARV01001991">
    <property type="protein sequence ID" value="GAI01898.1"/>
    <property type="molecule type" value="Genomic_DNA"/>
</dbReference>
<dbReference type="SUPFAM" id="SSF103025">
    <property type="entry name" value="Folate-binding domain"/>
    <property type="match status" value="1"/>
</dbReference>
<organism evidence="2">
    <name type="scientific">marine sediment metagenome</name>
    <dbReference type="NCBI Taxonomy" id="412755"/>
    <lineage>
        <taxon>unclassified sequences</taxon>
        <taxon>metagenomes</taxon>
        <taxon>ecological metagenomes</taxon>
    </lineage>
</organism>
<dbReference type="AlphaFoldDB" id="X1K5Q4"/>
<protein>
    <recommendedName>
        <fullName evidence="1">GTP-binding protein TrmE N-terminal domain-containing protein</fullName>
    </recommendedName>
</protein>
<sequence length="106" mass="10913">MGVFAAVMTGKGTGAISSVQVFGDSAEAVIKKIFKPAGKKPPTFEPCVICLGTISDGAETIDQVAIACEGPANFAINCHGNPLIVASLMQLLQRHGAALLTTEELL</sequence>